<sequence length="273" mass="31171">MTKIPDTVAATPPSPASVVLIGSSSRSDSRETNIKLDLAAALDQIDILIPKLKETEWQRDIAKDQFHNREERHIRLTQEIDQLRAEVQAWKTDYKHNTGYQEQLKNQANQLTNAQHKMDDLQSEVKALKGTIQEKDDKIQMLERVKLVNTKTLENRFLNNAVAEYQGQLRETNQLRMRIMDLKAKLELLGGVEETAVGRKVCEVVKREKIVVTRCDGINNEMKRKRDQGDCCCACGASGASEKEEENGKEMVKVKVEDNRDEENEPVMKKIKL</sequence>
<reference evidence="4" key="3">
    <citation type="submission" date="2024-02" db="EMBL/GenBank/DDBJ databases">
        <title>Comparative genomics of Cryptococcus and Kwoniella reveals pathogenesis evolution and contrasting modes of karyotype evolution via chromosome fusion or intercentromeric recombination.</title>
        <authorList>
            <person name="Coelho M.A."/>
            <person name="David-Palma M."/>
            <person name="Shea T."/>
            <person name="Bowers K."/>
            <person name="McGinley-Smith S."/>
            <person name="Mohammad A.W."/>
            <person name="Gnirke A."/>
            <person name="Yurkov A.M."/>
            <person name="Nowrousian M."/>
            <person name="Sun S."/>
            <person name="Cuomo C.A."/>
            <person name="Heitman J."/>
        </authorList>
    </citation>
    <scope>NUCLEOTIDE SEQUENCE</scope>
    <source>
        <strain evidence="4">CBS 10117</strain>
    </source>
</reference>
<feature type="coiled-coil region" evidence="1">
    <location>
        <begin position="66"/>
        <end position="175"/>
    </location>
</feature>
<organism evidence="3">
    <name type="scientific">Kwoniella dejecticola CBS 10117</name>
    <dbReference type="NCBI Taxonomy" id="1296121"/>
    <lineage>
        <taxon>Eukaryota</taxon>
        <taxon>Fungi</taxon>
        <taxon>Dikarya</taxon>
        <taxon>Basidiomycota</taxon>
        <taxon>Agaricomycotina</taxon>
        <taxon>Tremellomycetes</taxon>
        <taxon>Tremellales</taxon>
        <taxon>Cryptococcaceae</taxon>
        <taxon>Kwoniella</taxon>
    </lineage>
</organism>
<keyword evidence="1" id="KW-0175">Coiled coil</keyword>
<feature type="compositionally biased region" description="Basic and acidic residues" evidence="2">
    <location>
        <begin position="246"/>
        <end position="258"/>
    </location>
</feature>
<dbReference type="GeneID" id="28969507"/>
<dbReference type="EMBL" id="CP144536">
    <property type="protein sequence ID" value="WWC63186.1"/>
    <property type="molecule type" value="Genomic_DNA"/>
</dbReference>
<dbReference type="EMBL" id="KI894033">
    <property type="protein sequence ID" value="OBR83528.1"/>
    <property type="molecule type" value="Genomic_DNA"/>
</dbReference>
<feature type="region of interest" description="Disordered" evidence="2">
    <location>
        <begin position="238"/>
        <end position="273"/>
    </location>
</feature>
<reference evidence="4" key="2">
    <citation type="submission" date="2013-07" db="EMBL/GenBank/DDBJ databases">
        <authorList>
            <consortium name="The Broad Institute Genome Sequencing Platform"/>
            <person name="Cuomo C."/>
            <person name="Litvintseva A."/>
            <person name="Chen Y."/>
            <person name="Heitman J."/>
            <person name="Sun S."/>
            <person name="Springer D."/>
            <person name="Dromer F."/>
            <person name="Young S.K."/>
            <person name="Zeng Q."/>
            <person name="Gargeya S."/>
            <person name="Fitzgerald M."/>
            <person name="Abouelleil A."/>
            <person name="Alvarado L."/>
            <person name="Berlin A.M."/>
            <person name="Chapman S.B."/>
            <person name="Dewar J."/>
            <person name="Goldberg J."/>
            <person name="Griggs A."/>
            <person name="Gujja S."/>
            <person name="Hansen M."/>
            <person name="Howarth C."/>
            <person name="Imamovic A."/>
            <person name="Larimer J."/>
            <person name="McCowan C."/>
            <person name="Murphy C."/>
            <person name="Pearson M."/>
            <person name="Priest M."/>
            <person name="Roberts A."/>
            <person name="Saif S."/>
            <person name="Shea T."/>
            <person name="Sykes S."/>
            <person name="Wortman J."/>
            <person name="Nusbaum C."/>
            <person name="Birren B."/>
        </authorList>
    </citation>
    <scope>NUCLEOTIDE SEQUENCE</scope>
    <source>
        <strain evidence="4">CBS 10117</strain>
    </source>
</reference>
<protein>
    <submittedName>
        <fullName evidence="3">Uncharacterized protein</fullName>
    </submittedName>
</protein>
<dbReference type="AlphaFoldDB" id="A0A1A6A0G3"/>
<evidence type="ECO:0000256" key="2">
    <source>
        <dbReference type="SAM" id="MobiDB-lite"/>
    </source>
</evidence>
<evidence type="ECO:0000313" key="4">
    <source>
        <dbReference type="EMBL" id="WWC63186.1"/>
    </source>
</evidence>
<name>A0A1A6A0G3_9TREE</name>
<dbReference type="KEGG" id="kdj:28969507"/>
<keyword evidence="5" id="KW-1185">Reference proteome</keyword>
<evidence type="ECO:0000256" key="1">
    <source>
        <dbReference type="SAM" id="Coils"/>
    </source>
</evidence>
<evidence type="ECO:0000313" key="3">
    <source>
        <dbReference type="EMBL" id="OBR83528.1"/>
    </source>
</evidence>
<proteinExistence type="predicted"/>
<reference evidence="3" key="1">
    <citation type="submission" date="2013-07" db="EMBL/GenBank/DDBJ databases">
        <title>The Genome Sequence of Cryptococcus dejecticola CBS10117.</title>
        <authorList>
            <consortium name="The Broad Institute Genome Sequencing Platform"/>
            <person name="Cuomo C."/>
            <person name="Litvintseva A."/>
            <person name="Chen Y."/>
            <person name="Heitman J."/>
            <person name="Sun S."/>
            <person name="Springer D."/>
            <person name="Dromer F."/>
            <person name="Young S.K."/>
            <person name="Zeng Q."/>
            <person name="Gargeya S."/>
            <person name="Fitzgerald M."/>
            <person name="Abouelleil A."/>
            <person name="Alvarado L."/>
            <person name="Berlin A.M."/>
            <person name="Chapman S.B."/>
            <person name="Dewar J."/>
            <person name="Goldberg J."/>
            <person name="Griggs A."/>
            <person name="Gujja S."/>
            <person name="Hansen M."/>
            <person name="Howarth C."/>
            <person name="Imamovic A."/>
            <person name="Larimer J."/>
            <person name="McCowan C."/>
            <person name="Murphy C."/>
            <person name="Pearson M."/>
            <person name="Priest M."/>
            <person name="Roberts A."/>
            <person name="Saif S."/>
            <person name="Shea T."/>
            <person name="Sykes S."/>
            <person name="Wortman J."/>
            <person name="Nusbaum C."/>
            <person name="Birren B."/>
        </authorList>
    </citation>
    <scope>NUCLEOTIDE SEQUENCE [LARGE SCALE GENOMIC DNA]</scope>
    <source>
        <strain evidence="3">CBS 10117</strain>
    </source>
</reference>
<evidence type="ECO:0000313" key="5">
    <source>
        <dbReference type="Proteomes" id="UP000078595"/>
    </source>
</evidence>
<dbReference type="Proteomes" id="UP000078595">
    <property type="component" value="Chromosome 7"/>
</dbReference>
<accession>A0A1A6A0G3</accession>
<dbReference type="RefSeq" id="XP_018261370.1">
    <property type="nucleotide sequence ID" value="XM_018409098.1"/>
</dbReference>
<dbReference type="VEuPathDB" id="FungiDB:I303_05808"/>
<gene>
    <name evidence="3" type="ORF">I303_05808</name>
    <name evidence="4" type="ORF">I303_105786</name>
</gene>